<protein>
    <submittedName>
        <fullName evidence="2">HD domain-containing protein</fullName>
    </submittedName>
</protein>
<accession>A0ABX5V8R3</accession>
<reference evidence="2 3" key="1">
    <citation type="submission" date="2019-05" db="EMBL/GenBank/DDBJ databases">
        <title>A comparative analysis of the Nautiliaceae.</title>
        <authorList>
            <person name="Grosche A."/>
            <person name="Smedile F."/>
            <person name="Vetriani C."/>
        </authorList>
    </citation>
    <scope>NUCLEOTIDE SEQUENCE [LARGE SCALE GENOMIC DNA]</scope>
    <source>
        <strain evidence="2 3">TB-2</strain>
    </source>
</reference>
<feature type="domain" description="HD" evidence="1">
    <location>
        <begin position="183"/>
        <end position="355"/>
    </location>
</feature>
<evidence type="ECO:0000313" key="3">
    <source>
        <dbReference type="Proteomes" id="UP000306825"/>
    </source>
</evidence>
<gene>
    <name evidence="2" type="ORF">FE773_05570</name>
</gene>
<name>A0ABX5V8R3_9BACT</name>
<evidence type="ECO:0000259" key="1">
    <source>
        <dbReference type="Pfam" id="PF13023"/>
    </source>
</evidence>
<dbReference type="Proteomes" id="UP000306825">
    <property type="component" value="Chromosome"/>
</dbReference>
<dbReference type="Gene3D" id="1.10.3210.10">
    <property type="entry name" value="Hypothetical protein af1432"/>
    <property type="match status" value="2"/>
</dbReference>
<evidence type="ECO:0000313" key="2">
    <source>
        <dbReference type="EMBL" id="QCT94663.1"/>
    </source>
</evidence>
<dbReference type="EMBL" id="CP040463">
    <property type="protein sequence ID" value="QCT94663.1"/>
    <property type="molecule type" value="Genomic_DNA"/>
</dbReference>
<dbReference type="RefSeq" id="WP_138323399.1">
    <property type="nucleotide sequence ID" value="NZ_CP040463.1"/>
</dbReference>
<dbReference type="SUPFAM" id="SSF109604">
    <property type="entry name" value="HD-domain/PDEase-like"/>
    <property type="match status" value="1"/>
</dbReference>
<keyword evidence="3" id="KW-1185">Reference proteome</keyword>
<sequence>MNAKLIKLLFTTASIERWNDLPRPFKFIELDKQAHKMIIAYVLSHYEKDVDFLELIKLSIAGVLYRAVLTDLKSPVYNYLRKRKGKELDDFVINKLKNILDKEMLEYIKKYNNTNSKERKILAAASLIANRWEFDFIYNFAKNSFGIEEIKKSLDYEIEDYYDLEGVKILALRKKTYDFISLCGNLRFQKRWANTPRVPETSVLGHMLFVAIISFLLTRLYGGNEYKIYYNFFTGLFHDLPEALTRDIIAPIKQGVAGLDEILKEYEKMLIEEKILPLAPKNIQNELKIFITEEFSNKIIIGDSYKKVDVAEDLLGQKGIDGSLVKVADHFAAFVEAIMSIKHGIKSPELKEAIKMLEKKYKNKKIYSIDLSKFFKKDFFND</sequence>
<dbReference type="Pfam" id="PF13023">
    <property type="entry name" value="HD_3"/>
    <property type="match status" value="1"/>
</dbReference>
<proteinExistence type="predicted"/>
<organism evidence="2 3">
    <name type="scientific">Caminibacter mediatlanticus TB-2</name>
    <dbReference type="NCBI Taxonomy" id="391592"/>
    <lineage>
        <taxon>Bacteria</taxon>
        <taxon>Pseudomonadati</taxon>
        <taxon>Campylobacterota</taxon>
        <taxon>Epsilonproteobacteria</taxon>
        <taxon>Nautiliales</taxon>
        <taxon>Nautiliaceae</taxon>
        <taxon>Caminibacter</taxon>
    </lineage>
</organism>
<dbReference type="InterPro" id="IPR006674">
    <property type="entry name" value="HD_domain"/>
</dbReference>